<accession>A0ABR3Z8Z4</accession>
<feature type="compositionally biased region" description="Basic and acidic residues" evidence="1">
    <location>
        <begin position="613"/>
        <end position="625"/>
    </location>
</feature>
<feature type="region of interest" description="Disordered" evidence="1">
    <location>
        <begin position="872"/>
        <end position="894"/>
    </location>
</feature>
<feature type="region of interest" description="Disordered" evidence="1">
    <location>
        <begin position="29"/>
        <end position="101"/>
    </location>
</feature>
<feature type="region of interest" description="Disordered" evidence="1">
    <location>
        <begin position="526"/>
        <end position="551"/>
    </location>
</feature>
<feature type="compositionally biased region" description="Low complexity" evidence="1">
    <location>
        <begin position="784"/>
        <end position="804"/>
    </location>
</feature>
<feature type="compositionally biased region" description="Low complexity" evidence="1">
    <location>
        <begin position="369"/>
        <end position="384"/>
    </location>
</feature>
<comment type="caution">
    <text evidence="2">The sequence shown here is derived from an EMBL/GenBank/DDBJ whole genome shotgun (WGS) entry which is preliminary data.</text>
</comment>
<feature type="compositionally biased region" description="Low complexity" evidence="1">
    <location>
        <begin position="29"/>
        <end position="45"/>
    </location>
</feature>
<proteinExistence type="predicted"/>
<feature type="compositionally biased region" description="Polar residues" evidence="1">
    <location>
        <begin position="805"/>
        <end position="822"/>
    </location>
</feature>
<feature type="compositionally biased region" description="Polar residues" evidence="1">
    <location>
        <begin position="842"/>
        <end position="851"/>
    </location>
</feature>
<reference evidence="2 3" key="1">
    <citation type="journal article" date="2024" name="IMA Fungus">
        <title>IMA Genome - F19 : A genome assembly and annotation guide to empower mycologists, including annotated draft genome sequences of Ceratocystis pirilliformis, Diaporthe australafricana, Fusarium ophioides, Paecilomyces lecythidis, and Sporothrix stenoceras.</title>
        <authorList>
            <person name="Aylward J."/>
            <person name="Wilson A.M."/>
            <person name="Visagie C.M."/>
            <person name="Spraker J."/>
            <person name="Barnes I."/>
            <person name="Buitendag C."/>
            <person name="Ceriani C."/>
            <person name="Del Mar Angel L."/>
            <person name="du Plessis D."/>
            <person name="Fuchs T."/>
            <person name="Gasser K."/>
            <person name="Kramer D."/>
            <person name="Li W."/>
            <person name="Munsamy K."/>
            <person name="Piso A."/>
            <person name="Price J.L."/>
            <person name="Sonnekus B."/>
            <person name="Thomas C."/>
            <person name="van der Nest A."/>
            <person name="van Dijk A."/>
            <person name="van Heerden A."/>
            <person name="van Vuuren N."/>
            <person name="Yilmaz N."/>
            <person name="Duong T.A."/>
            <person name="van der Merwe N.A."/>
            <person name="Wingfield M.J."/>
            <person name="Wingfield B.D."/>
        </authorList>
    </citation>
    <scope>NUCLEOTIDE SEQUENCE [LARGE SCALE GENOMIC DNA]</scope>
    <source>
        <strain evidence="2 3">CMW 5346</strain>
    </source>
</reference>
<feature type="compositionally biased region" description="Low complexity" evidence="1">
    <location>
        <begin position="420"/>
        <end position="431"/>
    </location>
</feature>
<feature type="region of interest" description="Disordered" evidence="1">
    <location>
        <begin position="199"/>
        <end position="221"/>
    </location>
</feature>
<sequence>MGLCFCHRASMSLSPPGVDARHPMPLNLSALPAAPRPAKLARPGASDTALSSVPPSTPPPRSSRQRGVTAAESPRQGSGRCPIPKIPDFEGLADSETDSDDELLSHARMRAAGLSASPVPSTPVKLSPGGGVGGNDGTGMSPLTSLISRIGIIGRSSPVRPVTQGRTPESSCSTDDLVAAARRAQVRRLTQKMIQEELQSEQLQQQQKSHHHQPQQYISRSYKRSSMSTIKEDPADISAHDLGHPYNTVSIMDGSSYRTSLEYTFTQSREDLSVPSSLYSKGKEAGTYLLPKPPMLSPSVSSRHSAAQAGKASLPQGIAVRGRPRGGVQGKGPKNSIWASFATDPSARRPLPESASPFAHSATSAPKQAAKTTTGVATKTVSSSIHEAEPQSSLRVKHFASNGQMQGDRKNEKQGTVAHSQSQAVSDSLSSVDEDGSIHEARKARVVVSGQLRSSSNRLDNIVDVVTTADNAGAPQRTSSPLVTAVTKFKKSSRRKTSESSHISSLDLPPPLVNILLGSGDTANADTQPTCIAGTDNTATPGPPSHNGLKRLPFLSLDRFGFGLRKSSNTDLPAQKSASAEESKLSASLRNTVSGSVASLGVQLDGQIMDGSGRNDRDSESDKSQYHSMTSATLKVWAEDSPPTQSELKSGVYGSSQAAARATTTDIEIMAEEWHQQIQRLDRNSPYLSDSWWSEPKWQEPEPKEAPSGHEAVDPIPTTKATEKDLPNEKEVVSPLSPIKSENTVVHNEAPSPEPEPSYSRVFSSGIEKAIRAGFKKVMYRKQASTPSLAAAAAVPAAAASSRSLNPQPSTTASHSKASSLNVEKGTPASRAAAPVLESRPQETASESPQTPRHKDDDLIQDIDSIFGVLVNMESNQRSTPVTPVRSQQNKVDKGSALLESENEVVSPQTVPSTPIANAYAEVRAYISAVLPGTPARRVGVQDLHNSPISPYQEAASHQGSDAVCATTQANVKVASHKSLDSMSVKSDSVPVKKAAEADNSSNKYMTWNGSTVPKATVPVLKSTTQFSTDLENIFLGKKENRKAFQDHTLQPAVEQN</sequence>
<feature type="region of interest" description="Disordered" evidence="1">
    <location>
        <begin position="604"/>
        <end position="628"/>
    </location>
</feature>
<feature type="compositionally biased region" description="Acidic residues" evidence="1">
    <location>
        <begin position="91"/>
        <end position="101"/>
    </location>
</feature>
<feature type="compositionally biased region" description="Polar residues" evidence="1">
    <location>
        <begin position="873"/>
        <end position="890"/>
    </location>
</feature>
<organism evidence="2 3">
    <name type="scientific">Sporothrix stenoceras</name>
    <dbReference type="NCBI Taxonomy" id="5173"/>
    <lineage>
        <taxon>Eukaryota</taxon>
        <taxon>Fungi</taxon>
        <taxon>Dikarya</taxon>
        <taxon>Ascomycota</taxon>
        <taxon>Pezizomycotina</taxon>
        <taxon>Sordariomycetes</taxon>
        <taxon>Sordariomycetidae</taxon>
        <taxon>Ophiostomatales</taxon>
        <taxon>Ophiostomataceae</taxon>
        <taxon>Sporothrix</taxon>
    </lineage>
</organism>
<feature type="compositionally biased region" description="Polar residues" evidence="1">
    <location>
        <begin position="526"/>
        <end position="540"/>
    </location>
</feature>
<feature type="region of interest" description="Disordered" evidence="1">
    <location>
        <begin position="985"/>
        <end position="1009"/>
    </location>
</feature>
<feature type="region of interest" description="Disordered" evidence="1">
    <location>
        <begin position="290"/>
        <end position="437"/>
    </location>
</feature>
<evidence type="ECO:0000313" key="2">
    <source>
        <dbReference type="EMBL" id="KAL1896825.1"/>
    </source>
</evidence>
<protein>
    <submittedName>
        <fullName evidence="2">Uncharacterized protein</fullName>
    </submittedName>
</protein>
<feature type="compositionally biased region" description="Gly residues" evidence="1">
    <location>
        <begin position="128"/>
        <end position="137"/>
    </location>
</feature>
<feature type="region of interest" description="Disordered" evidence="1">
    <location>
        <begin position="567"/>
        <end position="589"/>
    </location>
</feature>
<gene>
    <name evidence="2" type="ORF">Sste5346_004458</name>
</gene>
<evidence type="ECO:0000256" key="1">
    <source>
        <dbReference type="SAM" id="MobiDB-lite"/>
    </source>
</evidence>
<dbReference type="Proteomes" id="UP001583186">
    <property type="component" value="Unassembled WGS sequence"/>
</dbReference>
<feature type="region of interest" description="Disordered" evidence="1">
    <location>
        <begin position="782"/>
        <end position="859"/>
    </location>
</feature>
<feature type="compositionally biased region" description="Basic and acidic residues" evidence="1">
    <location>
        <begin position="697"/>
        <end position="713"/>
    </location>
</feature>
<keyword evidence="3" id="KW-1185">Reference proteome</keyword>
<feature type="compositionally biased region" description="Polar residues" evidence="1">
    <location>
        <begin position="999"/>
        <end position="1009"/>
    </location>
</feature>
<feature type="region of interest" description="Disordered" evidence="1">
    <location>
        <begin position="694"/>
        <end position="761"/>
    </location>
</feature>
<feature type="compositionally biased region" description="Basic and acidic residues" evidence="1">
    <location>
        <begin position="721"/>
        <end position="732"/>
    </location>
</feature>
<evidence type="ECO:0000313" key="3">
    <source>
        <dbReference type="Proteomes" id="UP001583186"/>
    </source>
</evidence>
<feature type="region of interest" description="Disordered" evidence="1">
    <location>
        <begin position="113"/>
        <end position="137"/>
    </location>
</feature>
<name>A0ABR3Z8Z4_9PEZI</name>
<dbReference type="EMBL" id="JAWCUI010000021">
    <property type="protein sequence ID" value="KAL1896825.1"/>
    <property type="molecule type" value="Genomic_DNA"/>
</dbReference>